<comment type="similarity">
    <text evidence="5">Belongs to the cytochrome P450 family.</text>
</comment>
<keyword evidence="4 5" id="KW-0349">Heme</keyword>
<evidence type="ECO:0000256" key="2">
    <source>
        <dbReference type="ARBA" id="ARBA00023002"/>
    </source>
</evidence>
<dbReference type="SUPFAM" id="SSF48264">
    <property type="entry name" value="Cytochrome P450"/>
    <property type="match status" value="1"/>
</dbReference>
<keyword evidence="5" id="KW-0503">Monooxygenase</keyword>
<dbReference type="Pfam" id="PF00067">
    <property type="entry name" value="p450"/>
    <property type="match status" value="1"/>
</dbReference>
<dbReference type="PANTHER" id="PTHR46300">
    <property type="entry name" value="P450, PUTATIVE (EUROFUNG)-RELATED-RELATED"/>
    <property type="match status" value="1"/>
</dbReference>
<keyword evidence="2 5" id="KW-0560">Oxidoreductase</keyword>
<dbReference type="InterPro" id="IPR036396">
    <property type="entry name" value="Cyt_P450_sf"/>
</dbReference>
<dbReference type="PROSITE" id="PS00086">
    <property type="entry name" value="CYTOCHROME_P450"/>
    <property type="match status" value="1"/>
</dbReference>
<dbReference type="GO" id="GO:0020037">
    <property type="term" value="F:heme binding"/>
    <property type="evidence" value="ECO:0007669"/>
    <property type="project" value="InterPro"/>
</dbReference>
<dbReference type="EMBL" id="MCGE01000015">
    <property type="protein sequence ID" value="ORZ14120.1"/>
    <property type="molecule type" value="Genomic_DNA"/>
</dbReference>
<comment type="caution">
    <text evidence="6">The sequence shown here is derived from an EMBL/GenBank/DDBJ whole genome shotgun (WGS) entry which is preliminary data.</text>
</comment>
<dbReference type="InterPro" id="IPR017972">
    <property type="entry name" value="Cyt_P450_CS"/>
</dbReference>
<gene>
    <name evidence="6" type="ORF">BCR42DRAFT_418086</name>
</gene>
<name>A0A1X2ICU1_9FUNG</name>
<organism evidence="6 7">
    <name type="scientific">Absidia repens</name>
    <dbReference type="NCBI Taxonomy" id="90262"/>
    <lineage>
        <taxon>Eukaryota</taxon>
        <taxon>Fungi</taxon>
        <taxon>Fungi incertae sedis</taxon>
        <taxon>Mucoromycota</taxon>
        <taxon>Mucoromycotina</taxon>
        <taxon>Mucoromycetes</taxon>
        <taxon>Mucorales</taxon>
        <taxon>Cunninghamellaceae</taxon>
        <taxon>Absidia</taxon>
    </lineage>
</organism>
<accession>A0A1X2ICU1</accession>
<dbReference type="InterPro" id="IPR050364">
    <property type="entry name" value="Cytochrome_P450_fung"/>
</dbReference>
<dbReference type="GO" id="GO:0005506">
    <property type="term" value="F:iron ion binding"/>
    <property type="evidence" value="ECO:0007669"/>
    <property type="project" value="InterPro"/>
</dbReference>
<proteinExistence type="inferred from homology"/>
<sequence>MFDPTKLAISDKQQGLVISMAALATGLSACYYLWSPSKNSADDNTTGKNVYREVPTAGSSIPYFGHLFSLGEIPGRTVTKWNQELGPMIQLNMGSQVWYVINDPMLAHEIFVTKGAVTSDRPIHTFFDYYTHGGRGISFANGSKTWKKSRTAALAVLAPQRVNDLTDVSLYEADNLVEQLLERTALYGHVDPSTILQAASLNVVLLTCFGKRVESVEDPLFKDIMNFVIPTVKHAGSEGSLSQFLPIFGLVDALVGKKRVFADFVSKVRDPLFARLIKDALSGDKDCYVKRFEEYDLDETDLIVIMSDFLAAGSDTISVTISWLFVILVSRPDIQQKLRNEVDAFVKVHKRLPTFEERNQMPYLIAVQKESLRFRSITYFGIPHRANKDIVVRDYLIPKDTVLVPNMIGMHMNEDIYDEPYVFNPDRFLGNTGTMFSSANGNIAKRDQYNFGWGRRICPGIHLAEVEMFHMCTRIFANCVITGSLDENGNEVLIDMDAASNCGIVLTPSPYKARFIPRTDSPLRSL</sequence>
<evidence type="ECO:0000256" key="4">
    <source>
        <dbReference type="PIRSR" id="PIRSR602401-1"/>
    </source>
</evidence>
<keyword evidence="1 4" id="KW-0479">Metal-binding</keyword>
<dbReference type="GO" id="GO:0004497">
    <property type="term" value="F:monooxygenase activity"/>
    <property type="evidence" value="ECO:0007669"/>
    <property type="project" value="UniProtKB-KW"/>
</dbReference>
<dbReference type="PROSITE" id="PS51257">
    <property type="entry name" value="PROKAR_LIPOPROTEIN"/>
    <property type="match status" value="1"/>
</dbReference>
<comment type="cofactor">
    <cofactor evidence="4">
        <name>heme</name>
        <dbReference type="ChEBI" id="CHEBI:30413"/>
    </cofactor>
</comment>
<feature type="binding site" description="axial binding residue" evidence="4">
    <location>
        <position position="458"/>
    </location>
    <ligand>
        <name>heme</name>
        <dbReference type="ChEBI" id="CHEBI:30413"/>
    </ligand>
    <ligandPart>
        <name>Fe</name>
        <dbReference type="ChEBI" id="CHEBI:18248"/>
    </ligandPart>
</feature>
<dbReference type="AlphaFoldDB" id="A0A1X2ICU1"/>
<protein>
    <submittedName>
        <fullName evidence="6">Cytochrome P450</fullName>
    </submittedName>
</protein>
<dbReference type="PRINTS" id="PR00463">
    <property type="entry name" value="EP450I"/>
</dbReference>
<reference evidence="6 7" key="1">
    <citation type="submission" date="2016-07" db="EMBL/GenBank/DDBJ databases">
        <title>Pervasive Adenine N6-methylation of Active Genes in Fungi.</title>
        <authorList>
            <consortium name="DOE Joint Genome Institute"/>
            <person name="Mondo S.J."/>
            <person name="Dannebaum R.O."/>
            <person name="Kuo R.C."/>
            <person name="Labutti K."/>
            <person name="Haridas S."/>
            <person name="Kuo A."/>
            <person name="Salamov A."/>
            <person name="Ahrendt S.R."/>
            <person name="Lipzen A."/>
            <person name="Sullivan W."/>
            <person name="Andreopoulos W.B."/>
            <person name="Clum A."/>
            <person name="Lindquist E."/>
            <person name="Daum C."/>
            <person name="Ramamoorthy G.K."/>
            <person name="Gryganskyi A."/>
            <person name="Culley D."/>
            <person name="Magnuson J.K."/>
            <person name="James T.Y."/>
            <person name="O'Malley M.A."/>
            <person name="Stajich J.E."/>
            <person name="Spatafora J.W."/>
            <person name="Visel A."/>
            <person name="Grigoriev I.V."/>
        </authorList>
    </citation>
    <scope>NUCLEOTIDE SEQUENCE [LARGE SCALE GENOMIC DNA]</scope>
    <source>
        <strain evidence="6 7">NRRL 1336</strain>
    </source>
</reference>
<dbReference type="PANTHER" id="PTHR46300:SF11">
    <property type="entry name" value="OXIDOREDUCTASE, PUTATIVE-RELATED"/>
    <property type="match status" value="1"/>
</dbReference>
<dbReference type="PRINTS" id="PR00385">
    <property type="entry name" value="P450"/>
</dbReference>
<evidence type="ECO:0000313" key="6">
    <source>
        <dbReference type="EMBL" id="ORZ14120.1"/>
    </source>
</evidence>
<keyword evidence="7" id="KW-1185">Reference proteome</keyword>
<dbReference type="STRING" id="90262.A0A1X2ICU1"/>
<evidence type="ECO:0000313" key="7">
    <source>
        <dbReference type="Proteomes" id="UP000193560"/>
    </source>
</evidence>
<dbReference type="OrthoDB" id="3934656at2759"/>
<dbReference type="InterPro" id="IPR001128">
    <property type="entry name" value="Cyt_P450"/>
</dbReference>
<evidence type="ECO:0000256" key="5">
    <source>
        <dbReference type="RuleBase" id="RU000461"/>
    </source>
</evidence>
<dbReference type="InterPro" id="IPR002401">
    <property type="entry name" value="Cyt_P450_E_grp-I"/>
</dbReference>
<dbReference type="Gene3D" id="1.10.630.10">
    <property type="entry name" value="Cytochrome P450"/>
    <property type="match status" value="1"/>
</dbReference>
<evidence type="ECO:0000256" key="3">
    <source>
        <dbReference type="ARBA" id="ARBA00023004"/>
    </source>
</evidence>
<dbReference type="GO" id="GO:0016705">
    <property type="term" value="F:oxidoreductase activity, acting on paired donors, with incorporation or reduction of molecular oxygen"/>
    <property type="evidence" value="ECO:0007669"/>
    <property type="project" value="InterPro"/>
</dbReference>
<dbReference type="Proteomes" id="UP000193560">
    <property type="component" value="Unassembled WGS sequence"/>
</dbReference>
<evidence type="ECO:0000256" key="1">
    <source>
        <dbReference type="ARBA" id="ARBA00022723"/>
    </source>
</evidence>
<keyword evidence="3 4" id="KW-0408">Iron</keyword>